<accession>K0TQ47</accession>
<comment type="similarity">
    <text evidence="1">Belongs to the CFAP97 family.</text>
</comment>
<keyword evidence="4" id="KW-1185">Reference proteome</keyword>
<protein>
    <submittedName>
        <fullName evidence="3">Uncharacterized protein</fullName>
    </submittedName>
</protein>
<dbReference type="PANTHER" id="PTHR33768">
    <property type="entry name" value="MIP11318P"/>
    <property type="match status" value="1"/>
</dbReference>
<proteinExistence type="inferred from homology"/>
<evidence type="ECO:0000313" key="3">
    <source>
        <dbReference type="EMBL" id="EJK75417.1"/>
    </source>
</evidence>
<evidence type="ECO:0000256" key="2">
    <source>
        <dbReference type="SAM" id="Coils"/>
    </source>
</evidence>
<reference evidence="3 4" key="1">
    <citation type="journal article" date="2012" name="Genome Biol.">
        <title>Genome and low-iron response of an oceanic diatom adapted to chronic iron limitation.</title>
        <authorList>
            <person name="Lommer M."/>
            <person name="Specht M."/>
            <person name="Roy A.S."/>
            <person name="Kraemer L."/>
            <person name="Andreson R."/>
            <person name="Gutowska M.A."/>
            <person name="Wolf J."/>
            <person name="Bergner S.V."/>
            <person name="Schilhabel M.B."/>
            <person name="Klostermeier U.C."/>
            <person name="Beiko R.G."/>
            <person name="Rosenstiel P."/>
            <person name="Hippler M."/>
            <person name="Laroche J."/>
        </authorList>
    </citation>
    <scope>NUCLEOTIDE SEQUENCE [LARGE SCALE GENOMIC DNA]</scope>
    <source>
        <strain evidence="3 4">CCMP1005</strain>
    </source>
</reference>
<name>K0TQ47_THAOC</name>
<dbReference type="OrthoDB" id="2163395at2759"/>
<gene>
    <name evidence="3" type="ORF">THAOC_02858</name>
</gene>
<keyword evidence="2" id="KW-0175">Coiled coil</keyword>
<feature type="coiled-coil region" evidence="2">
    <location>
        <begin position="70"/>
        <end position="97"/>
    </location>
</feature>
<dbReference type="AlphaFoldDB" id="K0TQ47"/>
<dbReference type="PANTHER" id="PTHR33768:SF3">
    <property type="entry name" value="MIP11318P"/>
    <property type="match status" value="1"/>
</dbReference>
<comment type="caution">
    <text evidence="3">The sequence shown here is derived from an EMBL/GenBank/DDBJ whole genome shotgun (WGS) entry which is preliminary data.</text>
</comment>
<dbReference type="EMBL" id="AGNL01002943">
    <property type="protein sequence ID" value="EJK75417.1"/>
    <property type="molecule type" value="Genomic_DNA"/>
</dbReference>
<dbReference type="InterPro" id="IPR038792">
    <property type="entry name" value="CFAP97D1/2"/>
</dbReference>
<sequence length="226" mass="26396">MLGEGKKMGRAALLTGTVSLGCQLVLVDDFGGIHPWKEVRYGKDLVDLRLKLRDMKCSIDNKCPRAASHLKTKAKKNALMEDRFAQIENENRLLLEKMSHIMRVSYVTCLWGCRPTRLARSLAHRFRMQFKGGIDCTNDSVKYSHSLSKERRRRELQRITKENQKILKRIQDARPTYNHIGWEEEAQRNREILENISEFKTRPVSKAKDDDVFDDFGYLDFYDSIK</sequence>
<dbReference type="InterPro" id="IPR029488">
    <property type="entry name" value="Hmw/CFAP97"/>
</dbReference>
<dbReference type="PROSITE" id="PS51257">
    <property type="entry name" value="PROKAR_LIPOPROTEIN"/>
    <property type="match status" value="1"/>
</dbReference>
<evidence type="ECO:0000256" key="1">
    <source>
        <dbReference type="ARBA" id="ARBA00008315"/>
    </source>
</evidence>
<dbReference type="Proteomes" id="UP000266841">
    <property type="component" value="Unassembled WGS sequence"/>
</dbReference>
<dbReference type="Pfam" id="PF13879">
    <property type="entry name" value="Hmw_CFAP97"/>
    <property type="match status" value="1"/>
</dbReference>
<organism evidence="3 4">
    <name type="scientific">Thalassiosira oceanica</name>
    <name type="common">Marine diatom</name>
    <dbReference type="NCBI Taxonomy" id="159749"/>
    <lineage>
        <taxon>Eukaryota</taxon>
        <taxon>Sar</taxon>
        <taxon>Stramenopiles</taxon>
        <taxon>Ochrophyta</taxon>
        <taxon>Bacillariophyta</taxon>
        <taxon>Coscinodiscophyceae</taxon>
        <taxon>Thalassiosirophycidae</taxon>
        <taxon>Thalassiosirales</taxon>
        <taxon>Thalassiosiraceae</taxon>
        <taxon>Thalassiosira</taxon>
    </lineage>
</organism>
<evidence type="ECO:0000313" key="4">
    <source>
        <dbReference type="Proteomes" id="UP000266841"/>
    </source>
</evidence>